<evidence type="ECO:0000256" key="8">
    <source>
        <dbReference type="ARBA" id="ARBA00031423"/>
    </source>
</evidence>
<keyword evidence="5 10" id="KW-0328">Glycosyltransferase</keyword>
<dbReference type="EC" id="2.4.1.25" evidence="3 10"/>
<reference evidence="11 12" key="1">
    <citation type="submission" date="2020-08" db="EMBL/GenBank/DDBJ databases">
        <title>A Genomic Blueprint of the Chicken Gut Microbiome.</title>
        <authorList>
            <person name="Gilroy R."/>
            <person name="Ravi A."/>
            <person name="Getino M."/>
            <person name="Pursley I."/>
            <person name="Horton D.L."/>
            <person name="Alikhan N.-F."/>
            <person name="Baker D."/>
            <person name="Gharbi K."/>
            <person name="Hall N."/>
            <person name="Watson M."/>
            <person name="Adriaenssens E.M."/>
            <person name="Foster-Nyarko E."/>
            <person name="Jarju S."/>
            <person name="Secka A."/>
            <person name="Antonio M."/>
            <person name="Oren A."/>
            <person name="Chaudhuri R."/>
            <person name="La Ragione R.M."/>
            <person name="Hildebrand F."/>
            <person name="Pallen M.J."/>
        </authorList>
    </citation>
    <scope>NUCLEOTIDE SEQUENCE [LARGE SCALE GENOMIC DNA]</scope>
    <source>
        <strain evidence="11 12">Sa3CVN1</strain>
    </source>
</reference>
<organism evidence="11 12">
    <name type="scientific">Clostridium cibarium</name>
    <dbReference type="NCBI Taxonomy" id="2762247"/>
    <lineage>
        <taxon>Bacteria</taxon>
        <taxon>Bacillati</taxon>
        <taxon>Bacillota</taxon>
        <taxon>Clostridia</taxon>
        <taxon>Eubacteriales</taxon>
        <taxon>Clostridiaceae</taxon>
        <taxon>Clostridium</taxon>
    </lineage>
</organism>
<dbReference type="NCBIfam" id="NF011080">
    <property type="entry name" value="PRK14508.1-3"/>
    <property type="match status" value="1"/>
</dbReference>
<dbReference type="Pfam" id="PF02446">
    <property type="entry name" value="Glyco_hydro_77"/>
    <property type="match status" value="1"/>
</dbReference>
<comment type="similarity">
    <text evidence="2 10">Belongs to the disproportionating enzyme family.</text>
</comment>
<dbReference type="PANTHER" id="PTHR32438:SF5">
    <property type="entry name" value="4-ALPHA-GLUCANOTRANSFERASE DPE1, CHLOROPLASTIC_AMYLOPLASTIC"/>
    <property type="match status" value="1"/>
</dbReference>
<evidence type="ECO:0000256" key="3">
    <source>
        <dbReference type="ARBA" id="ARBA00012560"/>
    </source>
</evidence>
<dbReference type="RefSeq" id="WP_143315868.1">
    <property type="nucleotide sequence ID" value="NZ_JACSRA010000015.1"/>
</dbReference>
<evidence type="ECO:0000256" key="7">
    <source>
        <dbReference type="ARBA" id="ARBA00023277"/>
    </source>
</evidence>
<dbReference type="InterPro" id="IPR003385">
    <property type="entry name" value="Glyco_hydro_77"/>
</dbReference>
<keyword evidence="7 10" id="KW-0119">Carbohydrate metabolism</keyword>
<evidence type="ECO:0000256" key="10">
    <source>
        <dbReference type="RuleBase" id="RU361207"/>
    </source>
</evidence>
<evidence type="ECO:0000256" key="4">
    <source>
        <dbReference type="ARBA" id="ARBA00020295"/>
    </source>
</evidence>
<name>A0ABR8PUI8_9CLOT</name>
<dbReference type="EMBL" id="JACSRA010000015">
    <property type="protein sequence ID" value="MBD7911839.1"/>
    <property type="molecule type" value="Genomic_DNA"/>
</dbReference>
<proteinExistence type="inferred from homology"/>
<accession>A0ABR8PUI8</accession>
<keyword evidence="6 10" id="KW-0808">Transferase</keyword>
<evidence type="ECO:0000256" key="9">
    <source>
        <dbReference type="ARBA" id="ARBA00031501"/>
    </source>
</evidence>
<evidence type="ECO:0000313" key="11">
    <source>
        <dbReference type="EMBL" id="MBD7911839.1"/>
    </source>
</evidence>
<protein>
    <recommendedName>
        <fullName evidence="4 10">4-alpha-glucanotransferase</fullName>
        <ecNumber evidence="3 10">2.4.1.25</ecNumber>
    </recommendedName>
    <alternativeName>
        <fullName evidence="8 10">Amylomaltase</fullName>
    </alternativeName>
    <alternativeName>
        <fullName evidence="9 10">Disproportionating enzyme</fullName>
    </alternativeName>
</protein>
<evidence type="ECO:0000256" key="1">
    <source>
        <dbReference type="ARBA" id="ARBA00000439"/>
    </source>
</evidence>
<keyword evidence="12" id="KW-1185">Reference proteome</keyword>
<evidence type="ECO:0000313" key="12">
    <source>
        <dbReference type="Proteomes" id="UP000627781"/>
    </source>
</evidence>
<dbReference type="Proteomes" id="UP000627781">
    <property type="component" value="Unassembled WGS sequence"/>
</dbReference>
<dbReference type="Gene3D" id="3.20.20.80">
    <property type="entry name" value="Glycosidases"/>
    <property type="match status" value="1"/>
</dbReference>
<evidence type="ECO:0000256" key="6">
    <source>
        <dbReference type="ARBA" id="ARBA00022679"/>
    </source>
</evidence>
<comment type="caution">
    <text evidence="11">The sequence shown here is derived from an EMBL/GenBank/DDBJ whole genome shotgun (WGS) entry which is preliminary data.</text>
</comment>
<evidence type="ECO:0000256" key="5">
    <source>
        <dbReference type="ARBA" id="ARBA00022676"/>
    </source>
</evidence>
<dbReference type="GO" id="GO:0004134">
    <property type="term" value="F:4-alpha-glucanotransferase activity"/>
    <property type="evidence" value="ECO:0007669"/>
    <property type="project" value="UniProtKB-EC"/>
</dbReference>
<dbReference type="NCBIfam" id="TIGR00217">
    <property type="entry name" value="malQ"/>
    <property type="match status" value="1"/>
</dbReference>
<evidence type="ECO:0000256" key="2">
    <source>
        <dbReference type="ARBA" id="ARBA00005684"/>
    </source>
</evidence>
<dbReference type="PANTHER" id="PTHR32438">
    <property type="entry name" value="4-ALPHA-GLUCANOTRANSFERASE DPE1, CHLOROPLASTIC/AMYLOPLASTIC"/>
    <property type="match status" value="1"/>
</dbReference>
<dbReference type="SUPFAM" id="SSF51445">
    <property type="entry name" value="(Trans)glycosidases"/>
    <property type="match status" value="1"/>
</dbReference>
<sequence>MIRGAGVLMHIASLPGEFGIGTFGKEAYKFVDSIKKAGFRYWQILPLGHTGYGDSPYQCFTAFAGNPYFIDFDKLRDSGLLREEDYKSENYYDNKERINYGLVYTSKYKVLKVAYENYKKMNTLQEKVEKFKEDNKLWLDDYSTYMALKQKFNYSSWYNWDKDIKERKTEALDKYKNELKDEIEYWSFIQYLFFNQWENLKKYANSLGIKIIGDIPIYVAEDSVDTWSVPENFMLDSKTFKPKFVAGCPPDDFSPTGQLWGNLTYNWEYMKSTEYEWWISRIKQSLRLYDILRIDHFRGFKSYWQVSYGEKTAKDGSWKKGPGKDLFNVIRKKLGDIEVIAEDLGYLEKDTIKFIKETGFPGMRILQFAFGGASDNNYLPHRYINKCVAYTGTHDNDTCLGWYEKTGSRYEVKNAEEYLGLNAEEGYNWGLIRGIWSSVADIAIAQMQDFLNIGNEGRMNLPSSLGGNWSWRMKDESFDEELVNKIARFNYRYERINE</sequence>
<gene>
    <name evidence="11" type="primary">malQ</name>
    <name evidence="11" type="ORF">H9661_10755</name>
</gene>
<dbReference type="InterPro" id="IPR017853">
    <property type="entry name" value="GH"/>
</dbReference>
<comment type="catalytic activity">
    <reaction evidence="1 10">
        <text>Transfers a segment of a (1-&gt;4)-alpha-D-glucan to a new position in an acceptor, which may be glucose or a (1-&gt;4)-alpha-D-glucan.</text>
        <dbReference type="EC" id="2.4.1.25"/>
    </reaction>
</comment>